<sequence length="62" mass="7175">MIEAEVYDRIDTICKLLNRNGALSEHLLYSLYDELEILCNAILESKRNSKPPFTNNHFSKCS</sequence>
<proteinExistence type="predicted"/>
<organism evidence="1 2">
    <name type="scientific">Sporomusa silvacetica DSM 10669</name>
    <dbReference type="NCBI Taxonomy" id="1123289"/>
    <lineage>
        <taxon>Bacteria</taxon>
        <taxon>Bacillati</taxon>
        <taxon>Bacillota</taxon>
        <taxon>Negativicutes</taxon>
        <taxon>Selenomonadales</taxon>
        <taxon>Sporomusaceae</taxon>
        <taxon>Sporomusa</taxon>
    </lineage>
</organism>
<keyword evidence="2" id="KW-1185">Reference proteome</keyword>
<dbReference type="RefSeq" id="WP_094606270.1">
    <property type="nucleotide sequence ID" value="NZ_CP155573.1"/>
</dbReference>
<evidence type="ECO:0000313" key="1">
    <source>
        <dbReference type="EMBL" id="XFO67345.1"/>
    </source>
</evidence>
<name>A0ABZ3INQ1_9FIRM</name>
<evidence type="ECO:0008006" key="3">
    <source>
        <dbReference type="Google" id="ProtNLM"/>
    </source>
</evidence>
<reference evidence="1" key="1">
    <citation type="submission" date="2024-05" db="EMBL/GenBank/DDBJ databases">
        <title>Isolation and characterization of Sporomusa carbonis sp. nov., a carboxydotrophic hydrogenogen in the genus of Sporomusa isolated from a charcoal burning pile.</title>
        <authorList>
            <person name="Boeer T."/>
            <person name="Rosenbaum F."/>
            <person name="Eysell L."/>
            <person name="Mueller V."/>
            <person name="Daniel R."/>
            <person name="Poehlein A."/>
        </authorList>
    </citation>
    <scope>NUCLEOTIDE SEQUENCE [LARGE SCALE GENOMIC DNA]</scope>
    <source>
        <strain evidence="1">DSM 10669</strain>
    </source>
</reference>
<protein>
    <recommendedName>
        <fullName evidence="3">Spo0E like sporulation regulatory protein</fullName>
    </recommendedName>
</protein>
<dbReference type="EMBL" id="CP155573">
    <property type="protein sequence ID" value="XFO67345.1"/>
    <property type="molecule type" value="Genomic_DNA"/>
</dbReference>
<accession>A0ABZ3INQ1</accession>
<gene>
    <name evidence="1" type="ORF">SPSIL_035430</name>
</gene>
<dbReference type="Proteomes" id="UP000216752">
    <property type="component" value="Chromosome"/>
</dbReference>
<evidence type="ECO:0000313" key="2">
    <source>
        <dbReference type="Proteomes" id="UP000216752"/>
    </source>
</evidence>